<accession>A0A224XRJ1</accession>
<dbReference type="InterPro" id="IPR036574">
    <property type="entry name" value="Scorpion_toxin-like_sf"/>
</dbReference>
<sequence>MKCALCLVTLFLVAALAYSYPAAESIQQQLDDAVLEQPAVEVHSARLKRDRICSVVLGGFPPGVNHRGCDRHCRSNGYKSGACEGEDCHCAQ</sequence>
<feature type="chain" id="PRO_5013279512" evidence="2">
    <location>
        <begin position="20"/>
        <end position="92"/>
    </location>
</feature>
<protein>
    <submittedName>
        <fullName evidence="4">Putative defensin</fullName>
    </submittedName>
</protein>
<dbReference type="Pfam" id="PF01097">
    <property type="entry name" value="Defensin_2"/>
    <property type="match status" value="1"/>
</dbReference>
<proteinExistence type="predicted"/>
<keyword evidence="2" id="KW-0732">Signal</keyword>
<dbReference type="Gene3D" id="3.30.30.10">
    <property type="entry name" value="Knottin, scorpion toxin-like"/>
    <property type="match status" value="1"/>
</dbReference>
<dbReference type="GO" id="GO:0006952">
    <property type="term" value="P:defense response"/>
    <property type="evidence" value="ECO:0007669"/>
    <property type="project" value="InterPro"/>
</dbReference>
<keyword evidence="1" id="KW-1015">Disulfide bond</keyword>
<evidence type="ECO:0000256" key="2">
    <source>
        <dbReference type="SAM" id="SignalP"/>
    </source>
</evidence>
<feature type="signal peptide" evidence="2">
    <location>
        <begin position="1"/>
        <end position="19"/>
    </location>
</feature>
<evidence type="ECO:0000256" key="1">
    <source>
        <dbReference type="ARBA" id="ARBA00023157"/>
    </source>
</evidence>
<dbReference type="InterPro" id="IPR001542">
    <property type="entry name" value="Defensin_invertebrate/fungal"/>
</dbReference>
<dbReference type="EMBL" id="GFTR01001300">
    <property type="protein sequence ID" value="JAW15126.1"/>
    <property type="molecule type" value="Transcribed_RNA"/>
</dbReference>
<feature type="domain" description="Invertebrate defensins family profile" evidence="3">
    <location>
        <begin position="64"/>
        <end position="90"/>
    </location>
</feature>
<organism evidence="4">
    <name type="scientific">Panstrongylus lignarius</name>
    <dbReference type="NCBI Taxonomy" id="156445"/>
    <lineage>
        <taxon>Eukaryota</taxon>
        <taxon>Metazoa</taxon>
        <taxon>Ecdysozoa</taxon>
        <taxon>Arthropoda</taxon>
        <taxon>Hexapoda</taxon>
        <taxon>Insecta</taxon>
        <taxon>Pterygota</taxon>
        <taxon>Neoptera</taxon>
        <taxon>Paraneoptera</taxon>
        <taxon>Hemiptera</taxon>
        <taxon>Heteroptera</taxon>
        <taxon>Panheteroptera</taxon>
        <taxon>Cimicomorpha</taxon>
        <taxon>Reduviidae</taxon>
        <taxon>Triatominae</taxon>
        <taxon>Panstrongylus</taxon>
    </lineage>
</organism>
<dbReference type="AlphaFoldDB" id="A0A224XRJ1"/>
<reference evidence="4" key="1">
    <citation type="journal article" date="2018" name="PLoS Negl. Trop. Dis.">
        <title>An insight into the salivary gland and fat body transcriptome of Panstrongylus lignarius (Hemiptera: Heteroptera), the main vector of Chagas disease in Peru.</title>
        <authorList>
            <person name="Nevoa J.C."/>
            <person name="Mendes M.T."/>
            <person name="da Silva M.V."/>
            <person name="Soares S.C."/>
            <person name="Oliveira C.J.F."/>
            <person name="Ribeiro J.M.C."/>
        </authorList>
    </citation>
    <scope>NUCLEOTIDE SEQUENCE</scope>
</reference>
<evidence type="ECO:0000313" key="4">
    <source>
        <dbReference type="EMBL" id="JAW15126.1"/>
    </source>
</evidence>
<name>A0A224XRJ1_9HEMI</name>
<evidence type="ECO:0000259" key="3">
    <source>
        <dbReference type="Pfam" id="PF01097"/>
    </source>
</evidence>
<dbReference type="GO" id="GO:0051707">
    <property type="term" value="P:response to other organism"/>
    <property type="evidence" value="ECO:0007669"/>
    <property type="project" value="UniProtKB-ARBA"/>
</dbReference>